<feature type="transmembrane region" description="Helical" evidence="1">
    <location>
        <begin position="149"/>
        <end position="171"/>
    </location>
</feature>
<keyword evidence="3" id="KW-1185">Reference proteome</keyword>
<feature type="transmembrane region" description="Helical" evidence="1">
    <location>
        <begin position="12"/>
        <end position="31"/>
    </location>
</feature>
<feature type="transmembrane region" description="Helical" evidence="1">
    <location>
        <begin position="37"/>
        <end position="62"/>
    </location>
</feature>
<keyword evidence="1" id="KW-1133">Transmembrane helix</keyword>
<comment type="caution">
    <text evidence="2">The sequence shown here is derived from an EMBL/GenBank/DDBJ whole genome shotgun (WGS) entry which is preliminary data.</text>
</comment>
<sequence>MNEIKSIADYLNILLRYVIAGIVTVLVLCYVDDKCNAYFHNIILLSPWLLFAIACMLGLLIYSIHQSLFDWLFHIICIRIYKIRHKVPADLEDQIKAWLKVARKDIKDIDAKSKSVTNIRFELFNQTYLRRASKNNQTLIIQGEMDKKLALLNFLYCATYSLMLSPLMLYIKYHFIDGHQISQMFQYGFHLYRLQGVFICGLIILCSAVFFDYRTTKREIWASIYFFQEIKP</sequence>
<organism evidence="2 3">
    <name type="scientific">Mucilaginibacter aquariorum</name>
    <dbReference type="NCBI Taxonomy" id="2967225"/>
    <lineage>
        <taxon>Bacteria</taxon>
        <taxon>Pseudomonadati</taxon>
        <taxon>Bacteroidota</taxon>
        <taxon>Sphingobacteriia</taxon>
        <taxon>Sphingobacteriales</taxon>
        <taxon>Sphingobacteriaceae</taxon>
        <taxon>Mucilaginibacter</taxon>
    </lineage>
</organism>
<accession>A0ABT1T6D2</accession>
<dbReference type="RefSeq" id="WP_256540346.1">
    <property type="nucleotide sequence ID" value="NZ_JANHOH010000006.1"/>
</dbReference>
<name>A0ABT1T6D2_9SPHI</name>
<keyword evidence="1" id="KW-0812">Transmembrane</keyword>
<keyword evidence="1" id="KW-0472">Membrane</keyword>
<gene>
    <name evidence="2" type="ORF">NPE20_19425</name>
</gene>
<reference evidence="2 3" key="1">
    <citation type="submission" date="2022-07" db="EMBL/GenBank/DDBJ databases">
        <title>Mucilaginibacter sp. JC4.</title>
        <authorList>
            <person name="Le V."/>
            <person name="Ko S.-R."/>
            <person name="Ahn C.-Y."/>
            <person name="Oh H.-M."/>
        </authorList>
    </citation>
    <scope>NUCLEOTIDE SEQUENCE [LARGE SCALE GENOMIC DNA]</scope>
    <source>
        <strain evidence="2 3">JC4</strain>
    </source>
</reference>
<evidence type="ECO:0000313" key="3">
    <source>
        <dbReference type="Proteomes" id="UP001204376"/>
    </source>
</evidence>
<dbReference type="EMBL" id="JANHOH010000006">
    <property type="protein sequence ID" value="MCQ6960159.1"/>
    <property type="molecule type" value="Genomic_DNA"/>
</dbReference>
<evidence type="ECO:0000313" key="2">
    <source>
        <dbReference type="EMBL" id="MCQ6960159.1"/>
    </source>
</evidence>
<dbReference type="Proteomes" id="UP001204376">
    <property type="component" value="Unassembled WGS sequence"/>
</dbReference>
<protein>
    <submittedName>
        <fullName evidence="2">Uncharacterized protein</fullName>
    </submittedName>
</protein>
<evidence type="ECO:0000256" key="1">
    <source>
        <dbReference type="SAM" id="Phobius"/>
    </source>
</evidence>
<proteinExistence type="predicted"/>
<feature type="transmembrane region" description="Helical" evidence="1">
    <location>
        <begin position="191"/>
        <end position="211"/>
    </location>
</feature>